<dbReference type="InterPro" id="IPR001451">
    <property type="entry name" value="Hexapep"/>
</dbReference>
<dbReference type="Gene3D" id="2.160.10.10">
    <property type="entry name" value="Hexapeptide repeat proteins"/>
    <property type="match status" value="1"/>
</dbReference>
<comment type="caution">
    <text evidence="2">The sequence shown here is derived from an EMBL/GenBank/DDBJ whole genome shotgun (WGS) entry which is preliminary data.</text>
</comment>
<dbReference type="CDD" id="cd03358">
    <property type="entry name" value="LbH_WxcM_N_like"/>
    <property type="match status" value="1"/>
</dbReference>
<evidence type="ECO:0000313" key="3">
    <source>
        <dbReference type="Proteomes" id="UP000237662"/>
    </source>
</evidence>
<dbReference type="InterPro" id="IPR050179">
    <property type="entry name" value="Trans_hexapeptide_repeat"/>
</dbReference>
<comment type="similarity">
    <text evidence="1">Belongs to the transferase hexapeptide repeat family.</text>
</comment>
<evidence type="ECO:0000313" key="2">
    <source>
        <dbReference type="EMBL" id="PPK88877.1"/>
    </source>
</evidence>
<accession>A0A2S6IBI8</accession>
<reference evidence="2 3" key="1">
    <citation type="submission" date="2018-02" db="EMBL/GenBank/DDBJ databases">
        <title>Genomic Encyclopedia of Archaeal and Bacterial Type Strains, Phase II (KMG-II): from individual species to whole genera.</title>
        <authorList>
            <person name="Goeker M."/>
        </authorList>
    </citation>
    <scope>NUCLEOTIDE SEQUENCE [LARGE SCALE GENOMIC DNA]</scope>
    <source>
        <strain evidence="2 3">DSM 29526</strain>
    </source>
</reference>
<proteinExistence type="inferred from homology"/>
<dbReference type="GO" id="GO:0016740">
    <property type="term" value="F:transferase activity"/>
    <property type="evidence" value="ECO:0007669"/>
    <property type="project" value="UniProtKB-KW"/>
</dbReference>
<dbReference type="OrthoDB" id="9801697at2"/>
<protein>
    <submittedName>
        <fullName evidence="2">UDP-2-acetamido-3-amino-2,3-dideoxy-glucuronate N-acetyltransferase</fullName>
    </submittedName>
</protein>
<dbReference type="PANTHER" id="PTHR43300:SF4">
    <property type="entry name" value="ACYL-[ACYL-CARRIER-PROTEIN]--UDP-N-ACETYLGLUCOSAMINE O-ACYLTRANSFERASE"/>
    <property type="match status" value="1"/>
</dbReference>
<dbReference type="InterPro" id="IPR011004">
    <property type="entry name" value="Trimer_LpxA-like_sf"/>
</dbReference>
<gene>
    <name evidence="2" type="ORF">CLV84_1851</name>
</gene>
<dbReference type="Pfam" id="PF00132">
    <property type="entry name" value="Hexapep"/>
    <property type="match status" value="2"/>
</dbReference>
<dbReference type="EMBL" id="PTJC01000005">
    <property type="protein sequence ID" value="PPK88877.1"/>
    <property type="molecule type" value="Genomic_DNA"/>
</dbReference>
<organism evidence="2 3">
    <name type="scientific">Neolewinella xylanilytica</name>
    <dbReference type="NCBI Taxonomy" id="1514080"/>
    <lineage>
        <taxon>Bacteria</taxon>
        <taxon>Pseudomonadati</taxon>
        <taxon>Bacteroidota</taxon>
        <taxon>Saprospiria</taxon>
        <taxon>Saprospirales</taxon>
        <taxon>Lewinellaceae</taxon>
        <taxon>Neolewinella</taxon>
    </lineage>
</organism>
<name>A0A2S6IBI8_9BACT</name>
<keyword evidence="3" id="KW-1185">Reference proteome</keyword>
<sequence length="189" mass="19849">MDYFVHPSAVIDEGAAIGPGTTIWHFCHLMPQCVIGPDCTLGQNVFVAGGVRVGRGSKIQNNVSLYAGLEIGDAVFIGPSAVFTNVKNPRAAVNRRGHYVATVVEDGVTIGANATIVCGVQLHRYAFVGAGTVVTRDVPPYALVVGAPARQLGWVSEAGNRLAFDADGYADCPEGGRYRFADGGVTRID</sequence>
<dbReference type="RefSeq" id="WP_104419405.1">
    <property type="nucleotide sequence ID" value="NZ_PTJC01000005.1"/>
</dbReference>
<keyword evidence="2" id="KW-0808">Transferase</keyword>
<dbReference type="AlphaFoldDB" id="A0A2S6IBI8"/>
<dbReference type="PANTHER" id="PTHR43300">
    <property type="entry name" value="ACETYLTRANSFERASE"/>
    <property type="match status" value="1"/>
</dbReference>
<evidence type="ECO:0000256" key="1">
    <source>
        <dbReference type="ARBA" id="ARBA00007274"/>
    </source>
</evidence>
<dbReference type="SUPFAM" id="SSF51161">
    <property type="entry name" value="Trimeric LpxA-like enzymes"/>
    <property type="match status" value="1"/>
</dbReference>
<dbReference type="Proteomes" id="UP000237662">
    <property type="component" value="Unassembled WGS sequence"/>
</dbReference>